<accession>A0ABS0JFS6</accession>
<dbReference type="EMBL" id="JADOTX010000001">
    <property type="protein sequence ID" value="MBG6065849.1"/>
    <property type="molecule type" value="Genomic_DNA"/>
</dbReference>
<organism evidence="1 2">
    <name type="scientific">Micromonospora ureilytica</name>
    <dbReference type="NCBI Taxonomy" id="709868"/>
    <lineage>
        <taxon>Bacteria</taxon>
        <taxon>Bacillati</taxon>
        <taxon>Actinomycetota</taxon>
        <taxon>Actinomycetes</taxon>
        <taxon>Micromonosporales</taxon>
        <taxon>Micromonosporaceae</taxon>
        <taxon>Micromonospora</taxon>
    </lineage>
</organism>
<dbReference type="Proteomes" id="UP000614915">
    <property type="component" value="Unassembled WGS sequence"/>
</dbReference>
<proteinExistence type="predicted"/>
<evidence type="ECO:0000313" key="1">
    <source>
        <dbReference type="EMBL" id="MBG6065849.1"/>
    </source>
</evidence>
<protein>
    <submittedName>
        <fullName evidence="1">Uncharacterized protein</fullName>
    </submittedName>
</protein>
<evidence type="ECO:0000313" key="2">
    <source>
        <dbReference type="Proteomes" id="UP000614915"/>
    </source>
</evidence>
<keyword evidence="2" id="KW-1185">Reference proteome</keyword>
<name>A0ABS0JFS6_9ACTN</name>
<sequence>MPVSAVSVGGPATVVSAYGFQCRGGYANVQRSETRSAPYAATAAAPATYLRHSR</sequence>
<gene>
    <name evidence="1" type="ORF">IW248_002136</name>
</gene>
<reference evidence="1 2" key="1">
    <citation type="submission" date="2020-11" db="EMBL/GenBank/DDBJ databases">
        <title>Sequencing the genomes of 1000 actinobacteria strains.</title>
        <authorList>
            <person name="Klenk H.-P."/>
        </authorList>
    </citation>
    <scope>NUCLEOTIDE SEQUENCE [LARGE SCALE GENOMIC DNA]</scope>
    <source>
        <strain evidence="1 2">DSM 101692</strain>
    </source>
</reference>
<comment type="caution">
    <text evidence="1">The sequence shown here is derived from an EMBL/GenBank/DDBJ whole genome shotgun (WGS) entry which is preliminary data.</text>
</comment>